<evidence type="ECO:0000259" key="8">
    <source>
        <dbReference type="PROSITE" id="PS50066"/>
    </source>
</evidence>
<reference evidence="9 10" key="1">
    <citation type="submission" date="2019-09" db="EMBL/GenBank/DDBJ databases">
        <title>Bird 10,000 Genomes (B10K) Project - Family phase.</title>
        <authorList>
            <person name="Zhang G."/>
        </authorList>
    </citation>
    <scope>NUCLEOTIDE SEQUENCE [LARGE SCALE GENOMIC DNA]</scope>
    <source>
        <strain evidence="9">B10K-DU-002-08</strain>
        <tissue evidence="9">Muscle</tissue>
    </source>
</reference>
<keyword evidence="5" id="KW-0804">Transcription</keyword>
<dbReference type="InterPro" id="IPR002100">
    <property type="entry name" value="TF_MADSbox"/>
</dbReference>
<name>A0A7K4UP99_9SYLV</name>
<dbReference type="AlphaFoldDB" id="A0A7K4UP99"/>
<keyword evidence="4" id="KW-0010">Activator</keyword>
<feature type="compositionally biased region" description="Polar residues" evidence="7">
    <location>
        <begin position="354"/>
        <end position="372"/>
    </location>
</feature>
<dbReference type="Pfam" id="PF12347">
    <property type="entry name" value="HJURP_C"/>
    <property type="match status" value="1"/>
</dbReference>
<dbReference type="InterPro" id="IPR033896">
    <property type="entry name" value="MEF2-like_N"/>
</dbReference>
<evidence type="ECO:0000256" key="6">
    <source>
        <dbReference type="ARBA" id="ARBA00023242"/>
    </source>
</evidence>
<protein>
    <submittedName>
        <fullName evidence="9">MEF2D factor</fullName>
    </submittedName>
</protein>
<dbReference type="Pfam" id="PF00319">
    <property type="entry name" value="SRF-TF"/>
    <property type="match status" value="1"/>
</dbReference>
<feature type="compositionally biased region" description="Polar residues" evidence="7">
    <location>
        <begin position="163"/>
        <end position="175"/>
    </location>
</feature>
<evidence type="ECO:0000256" key="3">
    <source>
        <dbReference type="ARBA" id="ARBA00023125"/>
    </source>
</evidence>
<dbReference type="Gene3D" id="3.40.1810.10">
    <property type="entry name" value="Transcription factor, MADS-box"/>
    <property type="match status" value="1"/>
</dbReference>
<dbReference type="PANTHER" id="PTHR11945:SF837">
    <property type="entry name" value="MYOCYTE ENHANCER FACTOR 2D"/>
    <property type="match status" value="1"/>
</dbReference>
<keyword evidence="10" id="KW-1185">Reference proteome</keyword>
<feature type="domain" description="MADS-box" evidence="8">
    <location>
        <begin position="1"/>
        <end position="44"/>
    </location>
</feature>
<keyword evidence="3" id="KW-0238">DNA-binding</keyword>
<comment type="subcellular location">
    <subcellularLocation>
        <location evidence="1">Nucleus</location>
    </subcellularLocation>
</comment>
<dbReference type="PROSITE" id="PS50066">
    <property type="entry name" value="MADS_BOX_2"/>
    <property type="match status" value="1"/>
</dbReference>
<dbReference type="GO" id="GO:0005634">
    <property type="term" value="C:nucleus"/>
    <property type="evidence" value="ECO:0007669"/>
    <property type="project" value="UniProtKB-SubCell"/>
</dbReference>
<dbReference type="GO" id="GO:0007507">
    <property type="term" value="P:heart development"/>
    <property type="evidence" value="ECO:0007669"/>
    <property type="project" value="TreeGrafter"/>
</dbReference>
<comment type="caution">
    <text evidence="9">The sequence shown here is derived from an EMBL/GenBank/DDBJ whole genome shotgun (WGS) entry which is preliminary data.</text>
</comment>
<dbReference type="OrthoDB" id="1898716at2759"/>
<dbReference type="EMBL" id="VXBN01016308">
    <property type="protein sequence ID" value="NWR12076.1"/>
    <property type="molecule type" value="Genomic_DNA"/>
</dbReference>
<dbReference type="GO" id="GO:0046983">
    <property type="term" value="F:protein dimerization activity"/>
    <property type="evidence" value="ECO:0007669"/>
    <property type="project" value="InterPro"/>
</dbReference>
<feature type="region of interest" description="Disordered" evidence="7">
    <location>
        <begin position="307"/>
        <end position="334"/>
    </location>
</feature>
<sequence length="460" mass="48981">QVTFTKRKFGLMKKAYELSVLCDCEIALIIFNHSNKLFQYASTDMDKVLLKYTEYNEPHESRTNADIIETLRKKGFNGCDSPEPDGDDSIDQSPLMEDKYRKGSEDLDILFKRYGSTVPAPNFAMPVTVPVTNQNTLQFSNPGSSLVTQSLVTSSLTDPRLLSPQQPALQRNTVSPGLPQRPASAGAMLGGDLNNTNGACPSPVGNGYVSARASPGLLPVSNGSSLGKIIPAKSPPPPSHGTQLAANSRKPDLRVITSQSGKGLMHHLQNTQRLGVSQATHSLTTPVVSVATPSLLTQGLPFSAMPTAYNTGGDTSGTGGNAPGTGGDAPGTEVEEVPSFEQNHLAEPCAGQGSHLSHTTTLTVNTNPNISIKSEPVSPNRERNTATPLSTFPHQPRHEPTGRSPVDSLSSNTSSYEGSSERDDPARPDFGSSLGLLRPTSEPEGESPSVKRMRLDTWVT</sequence>
<evidence type="ECO:0000256" key="4">
    <source>
        <dbReference type="ARBA" id="ARBA00023159"/>
    </source>
</evidence>
<dbReference type="InterPro" id="IPR022102">
    <property type="entry name" value="HJURP_C"/>
</dbReference>
<evidence type="ECO:0000256" key="2">
    <source>
        <dbReference type="ARBA" id="ARBA00023015"/>
    </source>
</evidence>
<evidence type="ECO:0000256" key="7">
    <source>
        <dbReference type="SAM" id="MobiDB-lite"/>
    </source>
</evidence>
<dbReference type="GO" id="GO:0042826">
    <property type="term" value="F:histone deacetylase binding"/>
    <property type="evidence" value="ECO:0007669"/>
    <property type="project" value="TreeGrafter"/>
</dbReference>
<evidence type="ECO:0000256" key="1">
    <source>
        <dbReference type="ARBA" id="ARBA00004123"/>
    </source>
</evidence>
<keyword evidence="6" id="KW-0539">Nucleus</keyword>
<gene>
    <name evidence="9" type="primary">Mef2d</name>
    <name evidence="9" type="ORF">SINWEB_R12303</name>
</gene>
<dbReference type="SUPFAM" id="SSF55455">
    <property type="entry name" value="SRF-like"/>
    <property type="match status" value="1"/>
</dbReference>
<evidence type="ECO:0000256" key="5">
    <source>
        <dbReference type="ARBA" id="ARBA00023163"/>
    </source>
</evidence>
<feature type="non-terminal residue" evidence="9">
    <location>
        <position position="1"/>
    </location>
</feature>
<proteinExistence type="predicted"/>
<dbReference type="SMART" id="SM00432">
    <property type="entry name" value="MADS"/>
    <property type="match status" value="1"/>
</dbReference>
<feature type="compositionally biased region" description="Low complexity" evidence="7">
    <location>
        <begin position="408"/>
        <end position="418"/>
    </location>
</feature>
<accession>A0A7K4UP99</accession>
<feature type="region of interest" description="Disordered" evidence="7">
    <location>
        <begin position="159"/>
        <end position="190"/>
    </location>
</feature>
<evidence type="ECO:0000313" key="10">
    <source>
        <dbReference type="Proteomes" id="UP000580691"/>
    </source>
</evidence>
<keyword evidence="2" id="KW-0805">Transcription regulation</keyword>
<dbReference type="GO" id="GO:0030154">
    <property type="term" value="P:cell differentiation"/>
    <property type="evidence" value="ECO:0007669"/>
    <property type="project" value="TreeGrafter"/>
</dbReference>
<dbReference type="FunFam" id="3.40.1810.10:FF:000001">
    <property type="entry name" value="Myocyte-specific enhancer factor 2A homolog"/>
    <property type="match status" value="1"/>
</dbReference>
<evidence type="ECO:0000313" key="9">
    <source>
        <dbReference type="EMBL" id="NWR12076.1"/>
    </source>
</evidence>
<dbReference type="PANTHER" id="PTHR11945">
    <property type="entry name" value="MADS BOX PROTEIN"/>
    <property type="match status" value="1"/>
</dbReference>
<feature type="non-terminal residue" evidence="9">
    <location>
        <position position="460"/>
    </location>
</feature>
<dbReference type="PRINTS" id="PR00404">
    <property type="entry name" value="MADSDOMAIN"/>
</dbReference>
<dbReference type="GO" id="GO:0000981">
    <property type="term" value="F:DNA-binding transcription factor activity, RNA polymerase II-specific"/>
    <property type="evidence" value="ECO:0007669"/>
    <property type="project" value="TreeGrafter"/>
</dbReference>
<dbReference type="GO" id="GO:0000978">
    <property type="term" value="F:RNA polymerase II cis-regulatory region sequence-specific DNA binding"/>
    <property type="evidence" value="ECO:0007669"/>
    <property type="project" value="TreeGrafter"/>
</dbReference>
<feature type="compositionally biased region" description="Gly residues" evidence="7">
    <location>
        <begin position="314"/>
        <end position="329"/>
    </location>
</feature>
<dbReference type="CDD" id="cd00265">
    <property type="entry name" value="MADS_MEF2_like"/>
    <property type="match status" value="1"/>
</dbReference>
<dbReference type="Proteomes" id="UP000580691">
    <property type="component" value="Unassembled WGS sequence"/>
</dbReference>
<dbReference type="InterPro" id="IPR036879">
    <property type="entry name" value="TF_MADSbox_sf"/>
</dbReference>
<organism evidence="9 10">
    <name type="scientific">Sinosuthora webbiana</name>
    <dbReference type="NCBI Taxonomy" id="337173"/>
    <lineage>
        <taxon>Eukaryota</taxon>
        <taxon>Metazoa</taxon>
        <taxon>Chordata</taxon>
        <taxon>Craniata</taxon>
        <taxon>Vertebrata</taxon>
        <taxon>Euteleostomi</taxon>
        <taxon>Archelosauria</taxon>
        <taxon>Archosauria</taxon>
        <taxon>Dinosauria</taxon>
        <taxon>Saurischia</taxon>
        <taxon>Theropoda</taxon>
        <taxon>Coelurosauria</taxon>
        <taxon>Aves</taxon>
        <taxon>Neognathae</taxon>
        <taxon>Neoaves</taxon>
        <taxon>Telluraves</taxon>
        <taxon>Australaves</taxon>
        <taxon>Passeriformes</taxon>
        <taxon>Sylvioidea</taxon>
        <taxon>Sylviidae</taxon>
        <taxon>Sinosuthora</taxon>
    </lineage>
</organism>
<feature type="region of interest" description="Disordered" evidence="7">
    <location>
        <begin position="347"/>
        <end position="460"/>
    </location>
</feature>
<dbReference type="GO" id="GO:0045944">
    <property type="term" value="P:positive regulation of transcription by RNA polymerase II"/>
    <property type="evidence" value="ECO:0007669"/>
    <property type="project" value="InterPro"/>
</dbReference>